<accession>A0AAD8HU74</accession>
<protein>
    <submittedName>
        <fullName evidence="1">MADS-box domain-containing protein</fullName>
    </submittedName>
</protein>
<comment type="caution">
    <text evidence="1">The sequence shown here is derived from an EMBL/GenBank/DDBJ whole genome shotgun (WGS) entry which is preliminary data.</text>
</comment>
<dbReference type="EMBL" id="JAUIZM010000007">
    <property type="protein sequence ID" value="KAK1372839.1"/>
    <property type="molecule type" value="Genomic_DNA"/>
</dbReference>
<sequence length="211" mass="24735">MHLDENYATSNIMWHQCIDFWPENPTVVKALIKQFKDLTSNPNRRTTVKDESQKKFIGVSCQRTAIPDEYTSKVLAEPDGELLVRKDQCEENAEIVDLTMMVEKSSLSSRPSLTGYQEFLKQLDSRLEALTKRIEFLRKDQQYDTNCCRVENRQFEYSEQNKHLHYSEETSPKRRKISQATMFEFDLNYPPPDEPECSSLNSVDCFRNCPE</sequence>
<dbReference type="Proteomes" id="UP001237642">
    <property type="component" value="Unassembled WGS sequence"/>
</dbReference>
<proteinExistence type="predicted"/>
<evidence type="ECO:0000313" key="1">
    <source>
        <dbReference type="EMBL" id="KAK1372839.1"/>
    </source>
</evidence>
<dbReference type="AlphaFoldDB" id="A0AAD8HU74"/>
<gene>
    <name evidence="1" type="ORF">POM88_029032</name>
</gene>
<evidence type="ECO:0000313" key="2">
    <source>
        <dbReference type="Proteomes" id="UP001237642"/>
    </source>
</evidence>
<reference evidence="1" key="1">
    <citation type="submission" date="2023-02" db="EMBL/GenBank/DDBJ databases">
        <title>Genome of toxic invasive species Heracleum sosnowskyi carries increased number of genes despite the absence of recent whole-genome duplications.</title>
        <authorList>
            <person name="Schelkunov M."/>
            <person name="Shtratnikova V."/>
            <person name="Makarenko M."/>
            <person name="Klepikova A."/>
            <person name="Omelchenko D."/>
            <person name="Novikova G."/>
            <person name="Obukhova E."/>
            <person name="Bogdanov V."/>
            <person name="Penin A."/>
            <person name="Logacheva M."/>
        </authorList>
    </citation>
    <scope>NUCLEOTIDE SEQUENCE</scope>
    <source>
        <strain evidence="1">Hsosn_3</strain>
        <tissue evidence="1">Leaf</tissue>
    </source>
</reference>
<organism evidence="1 2">
    <name type="scientific">Heracleum sosnowskyi</name>
    <dbReference type="NCBI Taxonomy" id="360622"/>
    <lineage>
        <taxon>Eukaryota</taxon>
        <taxon>Viridiplantae</taxon>
        <taxon>Streptophyta</taxon>
        <taxon>Embryophyta</taxon>
        <taxon>Tracheophyta</taxon>
        <taxon>Spermatophyta</taxon>
        <taxon>Magnoliopsida</taxon>
        <taxon>eudicotyledons</taxon>
        <taxon>Gunneridae</taxon>
        <taxon>Pentapetalae</taxon>
        <taxon>asterids</taxon>
        <taxon>campanulids</taxon>
        <taxon>Apiales</taxon>
        <taxon>Apiaceae</taxon>
        <taxon>Apioideae</taxon>
        <taxon>apioid superclade</taxon>
        <taxon>Tordylieae</taxon>
        <taxon>Tordyliinae</taxon>
        <taxon>Heracleum</taxon>
    </lineage>
</organism>
<name>A0AAD8HU74_9APIA</name>
<reference evidence="1" key="2">
    <citation type="submission" date="2023-05" db="EMBL/GenBank/DDBJ databases">
        <authorList>
            <person name="Schelkunov M.I."/>
        </authorList>
    </citation>
    <scope>NUCLEOTIDE SEQUENCE</scope>
    <source>
        <strain evidence="1">Hsosn_3</strain>
        <tissue evidence="1">Leaf</tissue>
    </source>
</reference>
<keyword evidence="2" id="KW-1185">Reference proteome</keyword>